<sequence>MNCDAYRDLMMMHFDGNINDVDFARLKQHMNACASCKSEFMQLESILNSLEEGEIAEPPSDFESQVMTRIKTLEQNKNRNIEALIYGIPILIIISLPAILLFRFSGSRILDMAINAFEYLLPYPGASDVINKIVALLSILASRMEKTMIQLGMGFIKANQEIIIGLIAVLFVVEWMFVALVKRSWRRAAE</sequence>
<evidence type="ECO:0000313" key="3">
    <source>
        <dbReference type="Proteomes" id="UP000236151"/>
    </source>
</evidence>
<reference evidence="3" key="1">
    <citation type="submission" date="2017-06" db="EMBL/GenBank/DDBJ databases">
        <title>Investigating the central metabolism of Clostridium thermosuccinogenes.</title>
        <authorList>
            <person name="Koendjbiharie J.G."/>
            <person name="Van Kranenburg R."/>
            <person name="Vriesendorp B."/>
        </authorList>
    </citation>
    <scope>NUCLEOTIDE SEQUENCE [LARGE SCALE GENOMIC DNA]</scope>
    <source>
        <strain evidence="3">DSM 5806</strain>
    </source>
</reference>
<dbReference type="KEGG" id="cthd:CDO33_17420"/>
<keyword evidence="3" id="KW-1185">Reference proteome</keyword>
<keyword evidence="1" id="KW-1133">Transmembrane helix</keyword>
<keyword evidence="1" id="KW-0812">Transmembrane</keyword>
<gene>
    <name evidence="2" type="ORF">CDQ84_15500</name>
</gene>
<feature type="transmembrane region" description="Helical" evidence="1">
    <location>
        <begin position="122"/>
        <end position="141"/>
    </location>
</feature>
<evidence type="ECO:0000313" key="2">
    <source>
        <dbReference type="EMBL" id="PNT96294.1"/>
    </source>
</evidence>
<protein>
    <recommendedName>
        <fullName evidence="4">Zinc-finger domain-containing protein</fullName>
    </recommendedName>
</protein>
<dbReference type="RefSeq" id="WP_103082645.1">
    <property type="nucleotide sequence ID" value="NZ_CP021850.1"/>
</dbReference>
<dbReference type="EMBL" id="NIOJ01000051">
    <property type="protein sequence ID" value="PNT96294.1"/>
    <property type="molecule type" value="Genomic_DNA"/>
</dbReference>
<proteinExistence type="predicted"/>
<feature type="transmembrane region" description="Helical" evidence="1">
    <location>
        <begin position="162"/>
        <end position="181"/>
    </location>
</feature>
<dbReference type="AlphaFoldDB" id="A0A2K2F903"/>
<dbReference type="OrthoDB" id="9808253at2"/>
<evidence type="ECO:0000256" key="1">
    <source>
        <dbReference type="SAM" id="Phobius"/>
    </source>
</evidence>
<evidence type="ECO:0008006" key="4">
    <source>
        <dbReference type="Google" id="ProtNLM"/>
    </source>
</evidence>
<feature type="transmembrane region" description="Helical" evidence="1">
    <location>
        <begin position="83"/>
        <end position="102"/>
    </location>
</feature>
<comment type="caution">
    <text evidence="2">The sequence shown here is derived from an EMBL/GenBank/DDBJ whole genome shotgun (WGS) entry which is preliminary data.</text>
</comment>
<dbReference type="Proteomes" id="UP000236151">
    <property type="component" value="Unassembled WGS sequence"/>
</dbReference>
<accession>A0A2K2F903</accession>
<organism evidence="2 3">
    <name type="scientific">Clostridium thermosuccinogenes</name>
    <dbReference type="NCBI Taxonomy" id="84032"/>
    <lineage>
        <taxon>Bacteria</taxon>
        <taxon>Bacillati</taxon>
        <taxon>Bacillota</taxon>
        <taxon>Clostridia</taxon>
        <taxon>Eubacteriales</taxon>
        <taxon>Clostridiaceae</taxon>
        <taxon>Clostridium</taxon>
    </lineage>
</organism>
<keyword evidence="1" id="KW-0472">Membrane</keyword>
<name>A0A2K2F903_9CLOT</name>